<dbReference type="SMART" id="SM00248">
    <property type="entry name" value="ANK"/>
    <property type="match status" value="2"/>
</dbReference>
<sequence length="353" mass="40790">MSGEEARTFYETVLSSESSNRQGFDYAKALTEQELSSKREKYKQNNLILPSGTKDGNDDFDGDSKCNDLNYKIPCSRSRISSKCVSSYSNHRIVNQFLQSAQEGRLRQVKDMLSSHSIDIDVCDQFSWTALMCASHSGQVHVVKYLLEKGADWRLHKDLQGRTALDLAIVANHFDIVELLRSYNGCIKSEQWKADLRENKHSTDKTKFWCSVCEQEFTDDQKVHKGSTVHLFNIQRKPQKTFYYIPEGNVGYQMMLKSGWNDDKGLGPEGTGRKFPIKTVLKRDRLGLGSKGRQQPRVTHFGPNDCTAVKRRKVSNKDREVNKPRKISRRERQANEKKQKNWERNMRIYMNTD</sequence>
<evidence type="ECO:0000313" key="5">
    <source>
        <dbReference type="Proteomes" id="UP001159405"/>
    </source>
</evidence>
<feature type="domain" description="G-patch" evidence="3">
    <location>
        <begin position="247"/>
        <end position="293"/>
    </location>
</feature>
<dbReference type="InterPro" id="IPR036770">
    <property type="entry name" value="Ankyrin_rpt-contain_sf"/>
</dbReference>
<dbReference type="SMART" id="SM00443">
    <property type="entry name" value="G_patch"/>
    <property type="match status" value="1"/>
</dbReference>
<feature type="compositionally biased region" description="Basic and acidic residues" evidence="2">
    <location>
        <begin position="330"/>
        <end position="345"/>
    </location>
</feature>
<gene>
    <name evidence="4" type="ORF">PLOB_00005497</name>
</gene>
<proteinExistence type="predicted"/>
<feature type="region of interest" description="Disordered" evidence="2">
    <location>
        <begin position="312"/>
        <end position="345"/>
    </location>
</feature>
<dbReference type="PANTHER" id="PTHR20923:SF1">
    <property type="entry name" value="G PATCH DOMAIN AND ANKYRIN REPEAT-CONTAINING PROTEIN 1"/>
    <property type="match status" value="1"/>
</dbReference>
<comment type="caution">
    <text evidence="4">The sequence shown here is derived from an EMBL/GenBank/DDBJ whole genome shotgun (WGS) entry which is preliminary data.</text>
</comment>
<dbReference type="InterPro" id="IPR002110">
    <property type="entry name" value="Ankyrin_rpt"/>
</dbReference>
<dbReference type="PANTHER" id="PTHR20923">
    <property type="entry name" value="BAT4 PROTEIN-RELATED"/>
    <property type="match status" value="1"/>
</dbReference>
<dbReference type="Proteomes" id="UP001159405">
    <property type="component" value="Unassembled WGS sequence"/>
</dbReference>
<evidence type="ECO:0000256" key="2">
    <source>
        <dbReference type="SAM" id="MobiDB-lite"/>
    </source>
</evidence>
<reference evidence="4 5" key="1">
    <citation type="submission" date="2022-05" db="EMBL/GenBank/DDBJ databases">
        <authorList>
            <consortium name="Genoscope - CEA"/>
            <person name="William W."/>
        </authorList>
    </citation>
    <scope>NUCLEOTIDE SEQUENCE [LARGE SCALE GENOMIC DNA]</scope>
</reference>
<dbReference type="SUPFAM" id="SSF48403">
    <property type="entry name" value="Ankyrin repeat"/>
    <property type="match status" value="1"/>
</dbReference>
<keyword evidence="1" id="KW-0040">ANK repeat</keyword>
<dbReference type="PROSITE" id="PS50174">
    <property type="entry name" value="G_PATCH"/>
    <property type="match status" value="1"/>
</dbReference>
<dbReference type="Pfam" id="PF01585">
    <property type="entry name" value="G-patch"/>
    <property type="match status" value="1"/>
</dbReference>
<dbReference type="Gene3D" id="1.25.40.20">
    <property type="entry name" value="Ankyrin repeat-containing domain"/>
    <property type="match status" value="1"/>
</dbReference>
<organism evidence="4 5">
    <name type="scientific">Porites lobata</name>
    <dbReference type="NCBI Taxonomy" id="104759"/>
    <lineage>
        <taxon>Eukaryota</taxon>
        <taxon>Metazoa</taxon>
        <taxon>Cnidaria</taxon>
        <taxon>Anthozoa</taxon>
        <taxon>Hexacorallia</taxon>
        <taxon>Scleractinia</taxon>
        <taxon>Fungiina</taxon>
        <taxon>Poritidae</taxon>
        <taxon>Porites</taxon>
    </lineage>
</organism>
<evidence type="ECO:0000256" key="1">
    <source>
        <dbReference type="PROSITE-ProRule" id="PRU00023"/>
    </source>
</evidence>
<dbReference type="PROSITE" id="PS50088">
    <property type="entry name" value="ANK_REPEAT"/>
    <property type="match status" value="1"/>
</dbReference>
<keyword evidence="5" id="KW-1185">Reference proteome</keyword>
<dbReference type="InterPro" id="IPR039146">
    <property type="entry name" value="GPANK1"/>
</dbReference>
<feature type="repeat" description="ANK" evidence="1">
    <location>
        <begin position="126"/>
        <end position="158"/>
    </location>
</feature>
<dbReference type="EMBL" id="CALNXK010000124">
    <property type="protein sequence ID" value="CAH3162836.1"/>
    <property type="molecule type" value="Genomic_DNA"/>
</dbReference>
<accession>A0ABN8QEB1</accession>
<dbReference type="Pfam" id="PF12796">
    <property type="entry name" value="Ank_2"/>
    <property type="match status" value="1"/>
</dbReference>
<evidence type="ECO:0000259" key="3">
    <source>
        <dbReference type="PROSITE" id="PS50174"/>
    </source>
</evidence>
<evidence type="ECO:0000313" key="4">
    <source>
        <dbReference type="EMBL" id="CAH3162836.1"/>
    </source>
</evidence>
<name>A0ABN8QEB1_9CNID</name>
<dbReference type="InterPro" id="IPR000467">
    <property type="entry name" value="G_patch_dom"/>
</dbReference>
<dbReference type="PROSITE" id="PS50297">
    <property type="entry name" value="ANK_REP_REGION"/>
    <property type="match status" value="1"/>
</dbReference>
<protein>
    <recommendedName>
        <fullName evidence="3">G-patch domain-containing protein</fullName>
    </recommendedName>
</protein>